<feature type="transmembrane region" description="Helical" evidence="1">
    <location>
        <begin position="46"/>
        <end position="66"/>
    </location>
</feature>
<feature type="transmembrane region" description="Helical" evidence="1">
    <location>
        <begin position="15"/>
        <end position="34"/>
    </location>
</feature>
<keyword evidence="1" id="KW-0812">Transmembrane</keyword>
<feature type="transmembrane region" description="Helical" evidence="1">
    <location>
        <begin position="101"/>
        <end position="118"/>
    </location>
</feature>
<feature type="transmembrane region" description="Helical" evidence="1">
    <location>
        <begin position="154"/>
        <end position="171"/>
    </location>
</feature>
<evidence type="ECO:0000313" key="2">
    <source>
        <dbReference type="EMBL" id="MEL3970988.1"/>
    </source>
</evidence>
<protein>
    <submittedName>
        <fullName evidence="2">Uncharacterized protein</fullName>
    </submittedName>
</protein>
<feature type="transmembrane region" description="Helical" evidence="1">
    <location>
        <begin position="72"/>
        <end position="94"/>
    </location>
</feature>
<feature type="transmembrane region" description="Helical" evidence="1">
    <location>
        <begin position="124"/>
        <end position="142"/>
    </location>
</feature>
<keyword evidence="1" id="KW-1133">Transmembrane helix</keyword>
<proteinExistence type="predicted"/>
<name>A0ABU9K5K0_9BACI</name>
<keyword evidence="1" id="KW-0472">Membrane</keyword>
<dbReference type="RefSeq" id="WP_341979746.1">
    <property type="nucleotide sequence ID" value="NZ_JBBYAF010000002.1"/>
</dbReference>
<feature type="transmembrane region" description="Helical" evidence="1">
    <location>
        <begin position="177"/>
        <end position="195"/>
    </location>
</feature>
<sequence>MNQQWYNIGAFTFPGSWAAIVAAFILTFLFLFFWNKKASDWYSNAVFYFILTWKLSVIVVDFNTVIKHPLTILYFHGGTAGYWIGIAVVLIYTFIKKENPYHVLAAWVMTVLIYEGVFDILHGIYIFGGAQLILNSLLLLFLLKKLNTTGKEVWSMQLLIIFTLIQLLLNSSGGFEIETPLLTYIVITIVLLYLLKKDEQTKSIKQGGKISE</sequence>
<gene>
    <name evidence="2" type="ORF">AAEO50_01750</name>
</gene>
<reference evidence="2 3" key="1">
    <citation type="submission" date="2024-04" db="EMBL/GenBank/DDBJ databases">
        <title>Bacillus oryzaecorticis sp. nov., a moderately halophilic bacterium isolated from rice husks.</title>
        <authorList>
            <person name="Zhu H.-S."/>
        </authorList>
    </citation>
    <scope>NUCLEOTIDE SEQUENCE [LARGE SCALE GENOMIC DNA]</scope>
    <source>
        <strain evidence="2 3">ZC255</strain>
    </source>
</reference>
<keyword evidence="3" id="KW-1185">Reference proteome</keyword>
<dbReference type="EMBL" id="JBBYAF010000002">
    <property type="protein sequence ID" value="MEL3970988.1"/>
    <property type="molecule type" value="Genomic_DNA"/>
</dbReference>
<evidence type="ECO:0000256" key="1">
    <source>
        <dbReference type="SAM" id="Phobius"/>
    </source>
</evidence>
<organism evidence="2 3">
    <name type="scientific">Rossellomorea oryzaecorticis</name>
    <dbReference type="NCBI Taxonomy" id="1396505"/>
    <lineage>
        <taxon>Bacteria</taxon>
        <taxon>Bacillati</taxon>
        <taxon>Bacillota</taxon>
        <taxon>Bacilli</taxon>
        <taxon>Bacillales</taxon>
        <taxon>Bacillaceae</taxon>
        <taxon>Rossellomorea</taxon>
    </lineage>
</organism>
<dbReference type="Proteomes" id="UP001389717">
    <property type="component" value="Unassembled WGS sequence"/>
</dbReference>
<evidence type="ECO:0000313" key="3">
    <source>
        <dbReference type="Proteomes" id="UP001389717"/>
    </source>
</evidence>
<accession>A0ABU9K5K0</accession>
<comment type="caution">
    <text evidence="2">The sequence shown here is derived from an EMBL/GenBank/DDBJ whole genome shotgun (WGS) entry which is preliminary data.</text>
</comment>